<evidence type="ECO:0000313" key="2">
    <source>
        <dbReference type="EMBL" id="PIP73583.1"/>
    </source>
</evidence>
<protein>
    <submittedName>
        <fullName evidence="2">Uncharacterized protein</fullName>
    </submittedName>
</protein>
<name>A0A2H0CUI1_9BACT</name>
<reference evidence="2 3" key="1">
    <citation type="submission" date="2017-09" db="EMBL/GenBank/DDBJ databases">
        <title>Depth-based differentiation of microbial function through sediment-hosted aquifers and enrichment of novel symbionts in the deep terrestrial subsurface.</title>
        <authorList>
            <person name="Probst A.J."/>
            <person name="Ladd B."/>
            <person name="Jarett J.K."/>
            <person name="Geller-Mcgrath D.E."/>
            <person name="Sieber C.M."/>
            <person name="Emerson J.B."/>
            <person name="Anantharaman K."/>
            <person name="Thomas B.C."/>
            <person name="Malmstrom R."/>
            <person name="Stieglmeier M."/>
            <person name="Klingl A."/>
            <person name="Woyke T."/>
            <person name="Ryan C.M."/>
            <person name="Banfield J.F."/>
        </authorList>
    </citation>
    <scope>NUCLEOTIDE SEQUENCE [LARGE SCALE GENOMIC DNA]</scope>
    <source>
        <strain evidence="2">CG22_combo_CG10-13_8_21_14_all_47_15</strain>
    </source>
</reference>
<feature type="region of interest" description="Disordered" evidence="1">
    <location>
        <begin position="1"/>
        <end position="36"/>
    </location>
</feature>
<dbReference type="AlphaFoldDB" id="A0A2H0CUI1"/>
<evidence type="ECO:0000313" key="3">
    <source>
        <dbReference type="Proteomes" id="UP000230638"/>
    </source>
</evidence>
<gene>
    <name evidence="2" type="ORF">COW88_01450</name>
</gene>
<proteinExistence type="predicted"/>
<accession>A0A2H0CUI1</accession>
<comment type="caution">
    <text evidence="2">The sequence shown here is derived from an EMBL/GenBank/DDBJ whole genome shotgun (WGS) entry which is preliminary data.</text>
</comment>
<dbReference type="Proteomes" id="UP000230638">
    <property type="component" value="Unassembled WGS sequence"/>
</dbReference>
<dbReference type="EMBL" id="PCTL01000016">
    <property type="protein sequence ID" value="PIP73583.1"/>
    <property type="molecule type" value="Genomic_DNA"/>
</dbReference>
<sequence>MCSRGGKPGGKPYRPLFKIKKGGLNPKGKKPYEDWEGDNNDVPMEYLYSELKKEVSTVLCPYCTSHEVSEMPDTFAQFCAGKKKCMTCGRMF</sequence>
<organism evidence="2 3">
    <name type="scientific">Candidatus Lloydbacteria bacterium CG22_combo_CG10-13_8_21_14_all_47_15</name>
    <dbReference type="NCBI Taxonomy" id="1974635"/>
    <lineage>
        <taxon>Bacteria</taxon>
        <taxon>Candidatus Lloydiibacteriota</taxon>
    </lineage>
</organism>
<evidence type="ECO:0000256" key="1">
    <source>
        <dbReference type="SAM" id="MobiDB-lite"/>
    </source>
</evidence>